<organism evidence="2 3">
    <name type="scientific">Channa striata</name>
    <name type="common">Snakehead murrel</name>
    <name type="synonym">Ophicephalus striatus</name>
    <dbReference type="NCBI Taxonomy" id="64152"/>
    <lineage>
        <taxon>Eukaryota</taxon>
        <taxon>Metazoa</taxon>
        <taxon>Chordata</taxon>
        <taxon>Craniata</taxon>
        <taxon>Vertebrata</taxon>
        <taxon>Euteleostomi</taxon>
        <taxon>Actinopterygii</taxon>
        <taxon>Neopterygii</taxon>
        <taxon>Teleostei</taxon>
        <taxon>Neoteleostei</taxon>
        <taxon>Acanthomorphata</taxon>
        <taxon>Anabantaria</taxon>
        <taxon>Anabantiformes</taxon>
        <taxon>Channoidei</taxon>
        <taxon>Channidae</taxon>
        <taxon>Channa</taxon>
    </lineage>
</organism>
<dbReference type="Proteomes" id="UP001187415">
    <property type="component" value="Unassembled WGS sequence"/>
</dbReference>
<proteinExistence type="predicted"/>
<dbReference type="AlphaFoldDB" id="A0AA88J3W0"/>
<evidence type="ECO:0000313" key="3">
    <source>
        <dbReference type="Proteomes" id="UP001187415"/>
    </source>
</evidence>
<reference evidence="2" key="1">
    <citation type="submission" date="2023-07" db="EMBL/GenBank/DDBJ databases">
        <title>Chromosome-level Genome Assembly of Striped Snakehead (Channa striata).</title>
        <authorList>
            <person name="Liu H."/>
        </authorList>
    </citation>
    <scope>NUCLEOTIDE SEQUENCE</scope>
    <source>
        <strain evidence="2">Gz</strain>
        <tissue evidence="2">Muscle</tissue>
    </source>
</reference>
<gene>
    <name evidence="2" type="ORF">Q5P01_024191</name>
</gene>
<feature type="region of interest" description="Disordered" evidence="1">
    <location>
        <begin position="43"/>
        <end position="84"/>
    </location>
</feature>
<accession>A0AA88J3W0</accession>
<keyword evidence="3" id="KW-1185">Reference proteome</keyword>
<name>A0AA88J3W0_CHASR</name>
<feature type="compositionally biased region" description="Basic and acidic residues" evidence="1">
    <location>
        <begin position="45"/>
        <end position="62"/>
    </location>
</feature>
<dbReference type="EMBL" id="JAUPFM010000020">
    <property type="protein sequence ID" value="KAK2818630.1"/>
    <property type="molecule type" value="Genomic_DNA"/>
</dbReference>
<comment type="caution">
    <text evidence="2">The sequence shown here is derived from an EMBL/GenBank/DDBJ whole genome shotgun (WGS) entry which is preliminary data.</text>
</comment>
<protein>
    <submittedName>
        <fullName evidence="2">Uncharacterized protein</fullName>
    </submittedName>
</protein>
<evidence type="ECO:0000313" key="2">
    <source>
        <dbReference type="EMBL" id="KAK2818630.1"/>
    </source>
</evidence>
<sequence length="84" mass="9609">MLGVLISRTRSQGLTEQTHSWSCWGTFQVKREQKALVLAGSRTRRWTEPLDGDTDRRTDRGRGKSRKTCGSERRGANQQFGIEK</sequence>
<evidence type="ECO:0000256" key="1">
    <source>
        <dbReference type="SAM" id="MobiDB-lite"/>
    </source>
</evidence>